<protein>
    <submittedName>
        <fullName evidence="2">Uncharacterized protein</fullName>
    </submittedName>
</protein>
<feature type="compositionally biased region" description="Basic and acidic residues" evidence="1">
    <location>
        <begin position="86"/>
        <end position="95"/>
    </location>
</feature>
<gene>
    <name evidence="2" type="ORF">BQ8794_60214</name>
</gene>
<organism evidence="2 3">
    <name type="scientific">Mesorhizobium prunaredense</name>
    <dbReference type="NCBI Taxonomy" id="1631249"/>
    <lineage>
        <taxon>Bacteria</taxon>
        <taxon>Pseudomonadati</taxon>
        <taxon>Pseudomonadota</taxon>
        <taxon>Alphaproteobacteria</taxon>
        <taxon>Hyphomicrobiales</taxon>
        <taxon>Phyllobacteriaceae</taxon>
        <taxon>Mesorhizobium</taxon>
    </lineage>
</organism>
<proteinExistence type="predicted"/>
<evidence type="ECO:0000256" key="1">
    <source>
        <dbReference type="SAM" id="MobiDB-lite"/>
    </source>
</evidence>
<evidence type="ECO:0000313" key="3">
    <source>
        <dbReference type="Proteomes" id="UP000188388"/>
    </source>
</evidence>
<feature type="compositionally biased region" description="Basic residues" evidence="1">
    <location>
        <begin position="182"/>
        <end position="191"/>
    </location>
</feature>
<reference evidence="3" key="1">
    <citation type="submission" date="2017-01" db="EMBL/GenBank/DDBJ databases">
        <authorList>
            <person name="Brunel B."/>
        </authorList>
    </citation>
    <scope>NUCLEOTIDE SEQUENCE [LARGE SCALE GENOMIC DNA]</scope>
</reference>
<keyword evidence="3" id="KW-1185">Reference proteome</keyword>
<dbReference type="EMBL" id="FTPD01000056">
    <property type="protein sequence ID" value="SIT58905.1"/>
    <property type="molecule type" value="Genomic_DNA"/>
</dbReference>
<feature type="compositionally biased region" description="Basic and acidic residues" evidence="1">
    <location>
        <begin position="122"/>
        <end position="163"/>
    </location>
</feature>
<evidence type="ECO:0000313" key="2">
    <source>
        <dbReference type="EMBL" id="SIT58905.1"/>
    </source>
</evidence>
<dbReference type="Proteomes" id="UP000188388">
    <property type="component" value="Unassembled WGS sequence"/>
</dbReference>
<dbReference type="AlphaFoldDB" id="A0A1R3VJ52"/>
<accession>A0A1R3VJ52</accession>
<sequence>MDAVEQASTAQQFRLQLQDRARLCRRIQNLAMPAGPQDNGVDDVLEPVVGRRIKLRVGRAAKRCAAGNEGERPSQRQQPVPSGCYRRAERKDRTGKSLQQDSDKCGYGTAECSATRPADPPGFERQRDDKHGDRRGHPARRSNDTGKSKTAHHQGDLAGERHLARCCHQQGSKPAEAERRKDRSHGHGHAHARGDQRDCCACGKERSGQHDTDKPPLAPAVVLSEDRRMNHTFATGGHRAGQLNVSGPYRTQLNALAPGREQPCFADCFCRSETRIQRLRNG</sequence>
<feature type="region of interest" description="Disordered" evidence="1">
    <location>
        <begin position="64"/>
        <end position="195"/>
    </location>
</feature>
<name>A0A1R3VJ52_9HYPH</name>